<dbReference type="InterPro" id="IPR012349">
    <property type="entry name" value="Split_barrel_FMN-bd"/>
</dbReference>
<sequence>MYVPDHFREHRSERIEELVRDNPFGILVTASADVPEASHLAFTYRPGTPTEPAPVLLGHLASSNPQCAAVRGGARAVVVFSGPNHYVSPRFYRTHPSTPTWNYCAVHMAGRIEPRPESEDADHVLGELTSAFERGFSEPFRYENLPADYTAGRKPGILSFAIHVETVDAQFKMSQNRTIDDRRGVIEGLREIGGDNALAVAEIMDELLHRDYQEEVSR</sequence>
<comment type="caution">
    <text evidence="1">The sequence shown here is derived from an EMBL/GenBank/DDBJ whole genome shotgun (WGS) entry which is preliminary data.</text>
</comment>
<dbReference type="Pfam" id="PF04299">
    <property type="entry name" value="FMN_bind_2"/>
    <property type="match status" value="1"/>
</dbReference>
<dbReference type="PANTHER" id="PTHR35802">
    <property type="entry name" value="PROTEASE SYNTHASE AND SPORULATION PROTEIN PAI 2"/>
    <property type="match status" value="1"/>
</dbReference>
<evidence type="ECO:0000313" key="2">
    <source>
        <dbReference type="Proteomes" id="UP001054854"/>
    </source>
</evidence>
<organism evidence="1 2">
    <name type="scientific">Streptomyces hygroscopicus</name>
    <dbReference type="NCBI Taxonomy" id="1912"/>
    <lineage>
        <taxon>Bacteria</taxon>
        <taxon>Bacillati</taxon>
        <taxon>Actinomycetota</taxon>
        <taxon>Actinomycetes</taxon>
        <taxon>Kitasatosporales</taxon>
        <taxon>Streptomycetaceae</taxon>
        <taxon>Streptomyces</taxon>
        <taxon>Streptomyces violaceusniger group</taxon>
    </lineage>
</organism>
<proteinExistence type="predicted"/>
<gene>
    <name evidence="1" type="ORF">TPA0910_67910</name>
</gene>
<keyword evidence="2" id="KW-1185">Reference proteome</keyword>
<dbReference type="PIRSF" id="PIRSF010372">
    <property type="entry name" value="PaiB"/>
    <property type="match status" value="1"/>
</dbReference>
<protein>
    <submittedName>
        <fullName evidence="1">Transcriptional regulator</fullName>
    </submittedName>
</protein>
<evidence type="ECO:0000313" key="1">
    <source>
        <dbReference type="EMBL" id="GHJ32358.1"/>
    </source>
</evidence>
<name>A0ABQ3U9R4_STRHY</name>
<accession>A0ABQ3U9R4</accession>
<dbReference type="EMBL" id="BNEK01000005">
    <property type="protein sequence ID" value="GHJ32358.1"/>
    <property type="molecule type" value="Genomic_DNA"/>
</dbReference>
<dbReference type="InterPro" id="IPR007396">
    <property type="entry name" value="TR_PAI2-type"/>
</dbReference>
<dbReference type="Proteomes" id="UP001054854">
    <property type="component" value="Unassembled WGS sequence"/>
</dbReference>
<dbReference type="Gene3D" id="2.30.110.10">
    <property type="entry name" value="Electron Transport, Fmn-binding Protein, Chain A"/>
    <property type="match status" value="1"/>
</dbReference>
<dbReference type="SUPFAM" id="SSF50475">
    <property type="entry name" value="FMN-binding split barrel"/>
    <property type="match status" value="1"/>
</dbReference>
<dbReference type="PANTHER" id="PTHR35802:SF1">
    <property type="entry name" value="PROTEASE SYNTHASE AND SPORULATION PROTEIN PAI 2"/>
    <property type="match status" value="1"/>
</dbReference>
<reference evidence="1" key="1">
    <citation type="submission" date="2024-05" db="EMBL/GenBank/DDBJ databases">
        <title>Whole genome shotgun sequence of Streptomyces hygroscopicus NBRC 113678.</title>
        <authorList>
            <person name="Komaki H."/>
            <person name="Tamura T."/>
        </authorList>
    </citation>
    <scope>NUCLEOTIDE SEQUENCE</scope>
    <source>
        <strain evidence="1">N11-34</strain>
    </source>
</reference>